<sequence>MSPPESDTHTSLATLAKQYFQCVDTDNPAGAASLFSPTATFTVVTEHTTFTGREEIQAMLTRFSAQSKSMEHRVRNIVVDEKTRRVATEQRYTGELSDGTKQDMVNCNFFDVDQEGRFTRVMVWMAGGSPLGGREGL</sequence>
<name>A0A317V619_9EURO</name>
<dbReference type="Gene3D" id="3.10.450.50">
    <property type="match status" value="1"/>
</dbReference>
<evidence type="ECO:0000259" key="1">
    <source>
        <dbReference type="Pfam" id="PF12680"/>
    </source>
</evidence>
<dbReference type="InterPro" id="IPR032710">
    <property type="entry name" value="NTF2-like_dom_sf"/>
</dbReference>
<dbReference type="RefSeq" id="XP_025395523.1">
    <property type="nucleotide sequence ID" value="XM_025544152.1"/>
</dbReference>
<dbReference type="AlphaFoldDB" id="A0A317V619"/>
<dbReference type="EMBL" id="MSFL01000033">
    <property type="protein sequence ID" value="PWY69496.1"/>
    <property type="molecule type" value="Genomic_DNA"/>
</dbReference>
<dbReference type="SUPFAM" id="SSF54427">
    <property type="entry name" value="NTF2-like"/>
    <property type="match status" value="1"/>
</dbReference>
<protein>
    <recommendedName>
        <fullName evidence="1">SnoaL-like domain-containing protein</fullName>
    </recommendedName>
</protein>
<dbReference type="InterPro" id="IPR037401">
    <property type="entry name" value="SnoaL-like"/>
</dbReference>
<evidence type="ECO:0000313" key="2">
    <source>
        <dbReference type="EMBL" id="PWY69496.1"/>
    </source>
</evidence>
<dbReference type="GeneID" id="37066389"/>
<gene>
    <name evidence="2" type="ORF">BO70DRAFT_365750</name>
</gene>
<comment type="caution">
    <text evidence="2">The sequence shown here is derived from an EMBL/GenBank/DDBJ whole genome shotgun (WGS) entry which is preliminary data.</text>
</comment>
<proteinExistence type="predicted"/>
<accession>A0A317V619</accession>
<organism evidence="2 3">
    <name type="scientific">Aspergillus heteromorphus CBS 117.55</name>
    <dbReference type="NCBI Taxonomy" id="1448321"/>
    <lineage>
        <taxon>Eukaryota</taxon>
        <taxon>Fungi</taxon>
        <taxon>Dikarya</taxon>
        <taxon>Ascomycota</taxon>
        <taxon>Pezizomycotina</taxon>
        <taxon>Eurotiomycetes</taxon>
        <taxon>Eurotiomycetidae</taxon>
        <taxon>Eurotiales</taxon>
        <taxon>Aspergillaceae</taxon>
        <taxon>Aspergillus</taxon>
        <taxon>Aspergillus subgen. Circumdati</taxon>
    </lineage>
</organism>
<dbReference type="Proteomes" id="UP000247233">
    <property type="component" value="Unassembled WGS sequence"/>
</dbReference>
<evidence type="ECO:0000313" key="3">
    <source>
        <dbReference type="Proteomes" id="UP000247233"/>
    </source>
</evidence>
<dbReference type="Pfam" id="PF12680">
    <property type="entry name" value="SnoaL_2"/>
    <property type="match status" value="1"/>
</dbReference>
<feature type="domain" description="SnoaL-like" evidence="1">
    <location>
        <begin position="17"/>
        <end position="120"/>
    </location>
</feature>
<reference evidence="2 3" key="1">
    <citation type="submission" date="2016-12" db="EMBL/GenBank/DDBJ databases">
        <title>The genomes of Aspergillus section Nigri reveals drivers in fungal speciation.</title>
        <authorList>
            <consortium name="DOE Joint Genome Institute"/>
            <person name="Vesth T.C."/>
            <person name="Nybo J."/>
            <person name="Theobald S."/>
            <person name="Brandl J."/>
            <person name="Frisvad J.C."/>
            <person name="Nielsen K.F."/>
            <person name="Lyhne E.K."/>
            <person name="Kogle M.E."/>
            <person name="Kuo A."/>
            <person name="Riley R."/>
            <person name="Clum A."/>
            <person name="Nolan M."/>
            <person name="Lipzen A."/>
            <person name="Salamov A."/>
            <person name="Henrissat B."/>
            <person name="Wiebenga A."/>
            <person name="De Vries R.P."/>
            <person name="Grigoriev I.V."/>
            <person name="Mortensen U.H."/>
            <person name="Andersen M.R."/>
            <person name="Baker S.E."/>
        </authorList>
    </citation>
    <scope>NUCLEOTIDE SEQUENCE [LARGE SCALE GENOMIC DNA]</scope>
    <source>
        <strain evidence="2 3">CBS 117.55</strain>
    </source>
</reference>
<dbReference type="OrthoDB" id="4223701at2759"/>
<keyword evidence="3" id="KW-1185">Reference proteome</keyword>
<dbReference type="CDD" id="cd00531">
    <property type="entry name" value="NTF2_like"/>
    <property type="match status" value="1"/>
</dbReference>
<dbReference type="VEuPathDB" id="FungiDB:BO70DRAFT_365750"/>